<dbReference type="Proteomes" id="UP001589709">
    <property type="component" value="Unassembled WGS sequence"/>
</dbReference>
<comment type="caution">
    <text evidence="2">The sequence shown here is derived from an EMBL/GenBank/DDBJ whole genome shotgun (WGS) entry which is preliminary data.</text>
</comment>
<evidence type="ECO:0000313" key="3">
    <source>
        <dbReference type="Proteomes" id="UP001589709"/>
    </source>
</evidence>
<evidence type="ECO:0000313" key="2">
    <source>
        <dbReference type="EMBL" id="MFB9464425.1"/>
    </source>
</evidence>
<feature type="compositionally biased region" description="Low complexity" evidence="1">
    <location>
        <begin position="42"/>
        <end position="66"/>
    </location>
</feature>
<reference evidence="2 3" key="1">
    <citation type="submission" date="2024-09" db="EMBL/GenBank/DDBJ databases">
        <authorList>
            <person name="Sun Q."/>
            <person name="Mori K."/>
        </authorList>
    </citation>
    <scope>NUCLEOTIDE SEQUENCE [LARGE SCALE GENOMIC DNA]</scope>
    <source>
        <strain evidence="2 3">JCM 6917</strain>
    </source>
</reference>
<keyword evidence="3" id="KW-1185">Reference proteome</keyword>
<evidence type="ECO:0008006" key="4">
    <source>
        <dbReference type="Google" id="ProtNLM"/>
    </source>
</evidence>
<accession>A0ABV5N2B6</accession>
<feature type="region of interest" description="Disordered" evidence="1">
    <location>
        <begin position="35"/>
        <end position="95"/>
    </location>
</feature>
<protein>
    <recommendedName>
        <fullName evidence="4">Integral membrane protein</fullName>
    </recommendedName>
</protein>
<gene>
    <name evidence="2" type="ORF">ACFF45_17335</name>
</gene>
<feature type="region of interest" description="Disordered" evidence="1">
    <location>
        <begin position="244"/>
        <end position="267"/>
    </location>
</feature>
<dbReference type="RefSeq" id="WP_381346961.1">
    <property type="nucleotide sequence ID" value="NZ_JBHMCY010000030.1"/>
</dbReference>
<evidence type="ECO:0000256" key="1">
    <source>
        <dbReference type="SAM" id="MobiDB-lite"/>
    </source>
</evidence>
<organism evidence="2 3">
    <name type="scientific">Streptomyces cinereospinus</name>
    <dbReference type="NCBI Taxonomy" id="285561"/>
    <lineage>
        <taxon>Bacteria</taxon>
        <taxon>Bacillati</taxon>
        <taxon>Actinomycetota</taxon>
        <taxon>Actinomycetes</taxon>
        <taxon>Kitasatosporales</taxon>
        <taxon>Streptomycetaceae</taxon>
        <taxon>Streptomyces</taxon>
    </lineage>
</organism>
<proteinExistence type="predicted"/>
<dbReference type="EMBL" id="JBHMCY010000030">
    <property type="protein sequence ID" value="MFB9464425.1"/>
    <property type="molecule type" value="Genomic_DNA"/>
</dbReference>
<name>A0ABV5N2B6_9ACTN</name>
<sequence length="267" mass="28061">MGRTRGTWNSKGTWAAGVALAALLAFTGYAVLNGGDEDTDTPSKGGSSASASAPASPGPSATYAPPDDWTEPDSWAALPRGKRTDDRGSQVGFPQSTEGAVAMMVAANTTVIDSEKTNVDEQLRIYRSYIGAADQSSENAEQIELAAIQSDKALAKQMGVSPGQPLPSGAYVRSTVVGYKVIKKSDTEVSAWLLSRVVQKNGEMEKEKGSYTRTLAGAQWEGGDWKLTGDATARAQQEVQGQVQPAMAAPGDPEFNQAGWTAIRQAS</sequence>